<evidence type="ECO:0000313" key="3">
    <source>
        <dbReference type="Proteomes" id="UP000051950"/>
    </source>
</evidence>
<keyword evidence="1" id="KW-0472">Membrane</keyword>
<evidence type="ECO:0000313" key="2">
    <source>
        <dbReference type="EMBL" id="KRT17432.1"/>
    </source>
</evidence>
<keyword evidence="3" id="KW-1185">Reference proteome</keyword>
<accession>A0A0T5VUD7</accession>
<dbReference type="Proteomes" id="UP000051950">
    <property type="component" value="Unassembled WGS sequence"/>
</dbReference>
<organism evidence="2 3">
    <name type="scientific">Pedobacter ginsenosidimutans</name>
    <dbReference type="NCBI Taxonomy" id="687842"/>
    <lineage>
        <taxon>Bacteria</taxon>
        <taxon>Pseudomonadati</taxon>
        <taxon>Bacteroidota</taxon>
        <taxon>Sphingobacteriia</taxon>
        <taxon>Sphingobacteriales</taxon>
        <taxon>Sphingobacteriaceae</taxon>
        <taxon>Pedobacter</taxon>
    </lineage>
</organism>
<gene>
    <name evidence="2" type="ORF">ASU31_04500</name>
</gene>
<name>A0A0T5VUD7_9SPHI</name>
<comment type="caution">
    <text evidence="2">The sequence shown here is derived from an EMBL/GenBank/DDBJ whole genome shotgun (WGS) entry which is preliminary data.</text>
</comment>
<feature type="transmembrane region" description="Helical" evidence="1">
    <location>
        <begin position="105"/>
        <end position="123"/>
    </location>
</feature>
<keyword evidence="1" id="KW-0812">Transmembrane</keyword>
<dbReference type="EMBL" id="LMZQ01000003">
    <property type="protein sequence ID" value="KRT17432.1"/>
    <property type="molecule type" value="Genomic_DNA"/>
</dbReference>
<keyword evidence="1" id="KW-1133">Transmembrane helix</keyword>
<proteinExistence type="predicted"/>
<sequence length="156" mass="18456">MIISLFIYVFYRTDKTLVNQIIIQLISFKTYQSLKQTVTASLPLNEYLIYSLPEGLWVFCITLTSKEFYFDLFKKRINCVFIPLLFVVVLELFQLLHITNGHFDFLDIGISLFFWFIAAKIIDTQQRLENLFHSLNYNSAFCLLSYCIIYLAHVIH</sequence>
<evidence type="ECO:0000256" key="1">
    <source>
        <dbReference type="SAM" id="Phobius"/>
    </source>
</evidence>
<dbReference type="AlphaFoldDB" id="A0A0T5VUD7"/>
<dbReference type="OrthoDB" id="1069342at2"/>
<protein>
    <submittedName>
        <fullName evidence="2">Uncharacterized protein</fullName>
    </submittedName>
</protein>
<dbReference type="STRING" id="687842.ASU31_04500"/>
<reference evidence="2 3" key="1">
    <citation type="submission" date="2015-11" db="EMBL/GenBank/DDBJ databases">
        <title>Sequence of Pedobacter ginsenosidimutans.</title>
        <authorList>
            <person name="Carson E."/>
            <person name="Keyser V."/>
            <person name="Newman J."/>
            <person name="Miller J."/>
        </authorList>
    </citation>
    <scope>NUCLEOTIDE SEQUENCE [LARGE SCALE GENOMIC DNA]</scope>
    <source>
        <strain evidence="2 3">KACC 14530</strain>
    </source>
</reference>
<feature type="transmembrane region" description="Helical" evidence="1">
    <location>
        <begin position="77"/>
        <end position="99"/>
    </location>
</feature>
<feature type="transmembrane region" description="Helical" evidence="1">
    <location>
        <begin position="135"/>
        <end position="155"/>
    </location>
</feature>